<dbReference type="EMBL" id="CP117167">
    <property type="protein sequence ID" value="WCT13078.1"/>
    <property type="molecule type" value="Genomic_DNA"/>
</dbReference>
<proteinExistence type="predicted"/>
<organism evidence="1 2">
    <name type="scientific">Mucilaginibacter jinjuensis</name>
    <dbReference type="NCBI Taxonomy" id="1176721"/>
    <lineage>
        <taxon>Bacteria</taxon>
        <taxon>Pseudomonadati</taxon>
        <taxon>Bacteroidota</taxon>
        <taxon>Sphingobacteriia</taxon>
        <taxon>Sphingobacteriales</taxon>
        <taxon>Sphingobacteriaceae</taxon>
        <taxon>Mucilaginibacter</taxon>
    </lineage>
</organism>
<name>A0ABY7TA30_9SPHI</name>
<reference evidence="1 2" key="1">
    <citation type="submission" date="2023-02" db="EMBL/GenBank/DDBJ databases">
        <title>Genome sequence of Mucilaginibacter jinjuensis strain KACC 16571.</title>
        <authorList>
            <person name="Kim S."/>
            <person name="Heo J."/>
            <person name="Kwon S.-W."/>
        </authorList>
    </citation>
    <scope>NUCLEOTIDE SEQUENCE [LARGE SCALE GENOMIC DNA]</scope>
    <source>
        <strain evidence="1 2">KACC 16571</strain>
    </source>
</reference>
<evidence type="ECO:0008006" key="3">
    <source>
        <dbReference type="Google" id="ProtNLM"/>
    </source>
</evidence>
<protein>
    <recommendedName>
        <fullName evidence="3">GOLD domain-containing protein</fullName>
    </recommendedName>
</protein>
<gene>
    <name evidence="1" type="ORF">PQO05_03910</name>
</gene>
<keyword evidence="2" id="KW-1185">Reference proteome</keyword>
<evidence type="ECO:0000313" key="2">
    <source>
        <dbReference type="Proteomes" id="UP001216139"/>
    </source>
</evidence>
<sequence length="139" mass="15532">MRNFTYLLLLVLFLAACKKGDVKPIAMIPCKDTLQHDIVSVNGTTKTLINQEISFNISWKATNGCDQFIGFKQDTTENTIDIKAYAAHDSCVVCAIATTSYKPATYKFKATKAGTYYLKFYKTGRNPDDQPITDTLLVE</sequence>
<dbReference type="Proteomes" id="UP001216139">
    <property type="component" value="Chromosome"/>
</dbReference>
<accession>A0ABY7TA30</accession>
<dbReference type="RefSeq" id="WP_273631347.1">
    <property type="nucleotide sequence ID" value="NZ_CP117167.1"/>
</dbReference>
<dbReference type="PROSITE" id="PS51257">
    <property type="entry name" value="PROKAR_LIPOPROTEIN"/>
    <property type="match status" value="1"/>
</dbReference>
<evidence type="ECO:0000313" key="1">
    <source>
        <dbReference type="EMBL" id="WCT13078.1"/>
    </source>
</evidence>